<reference evidence="6" key="1">
    <citation type="submission" date="2020-10" db="EMBL/GenBank/DDBJ databases">
        <authorList>
            <person name="Gilroy R."/>
        </authorList>
    </citation>
    <scope>NUCLEOTIDE SEQUENCE</scope>
    <source>
        <strain evidence="6">CHK152-2994</strain>
    </source>
</reference>
<dbReference type="Gene3D" id="6.10.250.290">
    <property type="match status" value="1"/>
</dbReference>
<evidence type="ECO:0000256" key="5">
    <source>
        <dbReference type="HAMAP-Rule" id="MF_00362"/>
    </source>
</evidence>
<dbReference type="Proteomes" id="UP000824139">
    <property type="component" value="Unassembled WGS sequence"/>
</dbReference>
<evidence type="ECO:0000256" key="3">
    <source>
        <dbReference type="ARBA" id="ARBA00023274"/>
    </source>
</evidence>
<dbReference type="InterPro" id="IPR043141">
    <property type="entry name" value="Ribosomal_uL10-like_sf"/>
</dbReference>
<dbReference type="Gene3D" id="3.30.70.1730">
    <property type="match status" value="1"/>
</dbReference>
<proteinExistence type="inferred from homology"/>
<keyword evidence="3 5" id="KW-0687">Ribonucleoprotein</keyword>
<reference evidence="6" key="2">
    <citation type="journal article" date="2021" name="PeerJ">
        <title>Extensive microbial diversity within the chicken gut microbiome revealed by metagenomics and culture.</title>
        <authorList>
            <person name="Gilroy R."/>
            <person name="Ravi A."/>
            <person name="Getino M."/>
            <person name="Pursley I."/>
            <person name="Horton D.L."/>
            <person name="Alikhan N.F."/>
            <person name="Baker D."/>
            <person name="Gharbi K."/>
            <person name="Hall N."/>
            <person name="Watson M."/>
            <person name="Adriaenssens E.M."/>
            <person name="Foster-Nyarko E."/>
            <person name="Jarju S."/>
            <person name="Secka A."/>
            <person name="Antonio M."/>
            <person name="Oren A."/>
            <person name="Chaudhuri R.R."/>
            <person name="La Ragione R."/>
            <person name="Hildebrand F."/>
            <person name="Pallen M.J."/>
        </authorList>
    </citation>
    <scope>NUCLEOTIDE SEQUENCE</scope>
    <source>
        <strain evidence="6">CHK152-2994</strain>
    </source>
</reference>
<dbReference type="SUPFAM" id="SSF160369">
    <property type="entry name" value="Ribosomal protein L10-like"/>
    <property type="match status" value="1"/>
</dbReference>
<keyword evidence="5" id="KW-0699">rRNA-binding</keyword>
<dbReference type="GO" id="GO:0005840">
    <property type="term" value="C:ribosome"/>
    <property type="evidence" value="ECO:0007669"/>
    <property type="project" value="UniProtKB-KW"/>
</dbReference>
<dbReference type="GO" id="GO:0006412">
    <property type="term" value="P:translation"/>
    <property type="evidence" value="ECO:0007669"/>
    <property type="project" value="UniProtKB-UniRule"/>
</dbReference>
<dbReference type="InterPro" id="IPR047865">
    <property type="entry name" value="Ribosomal_uL10_bac_type"/>
</dbReference>
<dbReference type="CDD" id="cd05797">
    <property type="entry name" value="Ribosomal_L10"/>
    <property type="match status" value="1"/>
</dbReference>
<organism evidence="6 7">
    <name type="scientific">Candidatus Scatenecus faecavium</name>
    <dbReference type="NCBI Taxonomy" id="2840915"/>
    <lineage>
        <taxon>Bacteria</taxon>
        <taxon>Candidatus Scatenecus</taxon>
    </lineage>
</organism>
<evidence type="ECO:0000256" key="1">
    <source>
        <dbReference type="ARBA" id="ARBA00008889"/>
    </source>
</evidence>
<protein>
    <recommendedName>
        <fullName evidence="4 5">Large ribosomal subunit protein uL10</fullName>
    </recommendedName>
</protein>
<dbReference type="EMBL" id="DVJO01000061">
    <property type="protein sequence ID" value="HIS82520.1"/>
    <property type="molecule type" value="Genomic_DNA"/>
</dbReference>
<comment type="similarity">
    <text evidence="1 5">Belongs to the universal ribosomal protein uL10 family.</text>
</comment>
<dbReference type="InterPro" id="IPR001790">
    <property type="entry name" value="Ribosomal_uL10"/>
</dbReference>
<evidence type="ECO:0000256" key="4">
    <source>
        <dbReference type="ARBA" id="ARBA00035202"/>
    </source>
</evidence>
<dbReference type="NCBIfam" id="NF000955">
    <property type="entry name" value="PRK00099.1-1"/>
    <property type="match status" value="1"/>
</dbReference>
<dbReference type="InterPro" id="IPR022973">
    <property type="entry name" value="Ribosomal_uL10_bac"/>
</dbReference>
<dbReference type="GO" id="GO:0070180">
    <property type="term" value="F:large ribosomal subunit rRNA binding"/>
    <property type="evidence" value="ECO:0007669"/>
    <property type="project" value="UniProtKB-UniRule"/>
</dbReference>
<comment type="caution">
    <text evidence="6">The sequence shown here is derived from an EMBL/GenBank/DDBJ whole genome shotgun (WGS) entry which is preliminary data.</text>
</comment>
<dbReference type="Pfam" id="PF00466">
    <property type="entry name" value="Ribosomal_L10"/>
    <property type="match status" value="1"/>
</dbReference>
<keyword evidence="2 5" id="KW-0689">Ribosomal protein</keyword>
<evidence type="ECO:0000313" key="6">
    <source>
        <dbReference type="EMBL" id="HIS82520.1"/>
    </source>
</evidence>
<accession>A0A9D1FV10</accession>
<dbReference type="GO" id="GO:1990904">
    <property type="term" value="C:ribonucleoprotein complex"/>
    <property type="evidence" value="ECO:0007669"/>
    <property type="project" value="UniProtKB-KW"/>
</dbReference>
<comment type="subunit">
    <text evidence="5">Part of the ribosomal stalk of the 50S ribosomal subunit. The N-terminus interacts with L11 and the large rRNA to form the base of the stalk. The C-terminus forms an elongated spine to which L12 dimers bind in a sequential fashion forming a multimeric L10(L12)X complex.</text>
</comment>
<keyword evidence="5" id="KW-0694">RNA-binding</keyword>
<dbReference type="HAMAP" id="MF_00362">
    <property type="entry name" value="Ribosomal_uL10"/>
    <property type="match status" value="1"/>
</dbReference>
<gene>
    <name evidence="5 6" type="primary">rplJ</name>
    <name evidence="6" type="ORF">IAD41_02805</name>
</gene>
<dbReference type="PANTHER" id="PTHR11560">
    <property type="entry name" value="39S RIBOSOMAL PROTEIN L10, MITOCHONDRIAL"/>
    <property type="match status" value="1"/>
</dbReference>
<name>A0A9D1FV10_9BACT</name>
<comment type="function">
    <text evidence="5">Forms part of the ribosomal stalk, playing a central role in the interaction of the ribosome with GTP-bound translation factors.</text>
</comment>
<dbReference type="AlphaFoldDB" id="A0A9D1FV10"/>
<evidence type="ECO:0000256" key="2">
    <source>
        <dbReference type="ARBA" id="ARBA00022980"/>
    </source>
</evidence>
<sequence>MATKQFKSEKIDALKSKLEKAKVAVVTEYKGYSVEEITKLRRALQKEGGDYMVTKNTLAKIAVKGTDFEILNDTLKGPVALAFGYEDQVSPAKIVAKFIKESKKGVILGAALDGNLLSAKETEALAKLPSKEELIAKMLGSINSPASGIALSVNAVMASLTRAIAAVRDQKAA</sequence>
<evidence type="ECO:0000313" key="7">
    <source>
        <dbReference type="Proteomes" id="UP000824139"/>
    </source>
</evidence>